<evidence type="ECO:0000313" key="2">
    <source>
        <dbReference type="Proteomes" id="UP000321570"/>
    </source>
</evidence>
<dbReference type="AlphaFoldDB" id="A0A564YDK6"/>
<protein>
    <submittedName>
        <fullName evidence="1">Uncharacterized protein</fullName>
    </submittedName>
</protein>
<proteinExistence type="predicted"/>
<organism evidence="1 2">
    <name type="scientific">Hymenolepis diminuta</name>
    <name type="common">Rat tapeworm</name>
    <dbReference type="NCBI Taxonomy" id="6216"/>
    <lineage>
        <taxon>Eukaryota</taxon>
        <taxon>Metazoa</taxon>
        <taxon>Spiralia</taxon>
        <taxon>Lophotrochozoa</taxon>
        <taxon>Platyhelminthes</taxon>
        <taxon>Cestoda</taxon>
        <taxon>Eucestoda</taxon>
        <taxon>Cyclophyllidea</taxon>
        <taxon>Hymenolepididae</taxon>
        <taxon>Hymenolepis</taxon>
    </lineage>
</organism>
<accession>A0A564YDK6</accession>
<name>A0A564YDK6_HYMDI</name>
<dbReference type="EMBL" id="CABIJS010000166">
    <property type="protein sequence ID" value="VUZ45367.1"/>
    <property type="molecule type" value="Genomic_DNA"/>
</dbReference>
<keyword evidence="2" id="KW-1185">Reference proteome</keyword>
<reference evidence="1 2" key="1">
    <citation type="submission" date="2019-07" db="EMBL/GenBank/DDBJ databases">
        <authorList>
            <person name="Jastrzebski P J."/>
            <person name="Paukszto L."/>
            <person name="Jastrzebski P J."/>
        </authorList>
    </citation>
    <scope>NUCLEOTIDE SEQUENCE [LARGE SCALE GENOMIC DNA]</scope>
    <source>
        <strain evidence="1 2">WMS-il1</strain>
    </source>
</reference>
<dbReference type="Proteomes" id="UP000321570">
    <property type="component" value="Unassembled WGS sequence"/>
</dbReference>
<gene>
    <name evidence="1" type="ORF">WMSIL1_LOCUS5266</name>
</gene>
<sequence length="85" mass="9852">MRVLTRSVGYKQLSMRHADTSGNPSSPGASLVVQSSSSLFFLRLCTEFCSIQPGQRNLWRSFSFIYCWQLHQHIKQQTIDPFHLY</sequence>
<evidence type="ECO:0000313" key="1">
    <source>
        <dbReference type="EMBL" id="VUZ45367.1"/>
    </source>
</evidence>